<dbReference type="InterPro" id="IPR029058">
    <property type="entry name" value="AB_hydrolase_fold"/>
</dbReference>
<dbReference type="Pfam" id="PF07859">
    <property type="entry name" value="Abhydrolase_3"/>
    <property type="match status" value="1"/>
</dbReference>
<dbReference type="PANTHER" id="PTHR48081">
    <property type="entry name" value="AB HYDROLASE SUPERFAMILY PROTEIN C4A8.06C"/>
    <property type="match status" value="1"/>
</dbReference>
<feature type="domain" description="Alpha/beta hydrolase fold-3" evidence="2">
    <location>
        <begin position="84"/>
        <end position="301"/>
    </location>
</feature>
<evidence type="ECO:0000313" key="3">
    <source>
        <dbReference type="EMBL" id="GAN09478.1"/>
    </source>
</evidence>
<proteinExistence type="predicted"/>
<accession>A0A0C9N4G6</accession>
<evidence type="ECO:0000256" key="1">
    <source>
        <dbReference type="ARBA" id="ARBA00022801"/>
    </source>
</evidence>
<organism evidence="3">
    <name type="scientific">Mucor ambiguus</name>
    <dbReference type="NCBI Taxonomy" id="91626"/>
    <lineage>
        <taxon>Eukaryota</taxon>
        <taxon>Fungi</taxon>
        <taxon>Fungi incertae sedis</taxon>
        <taxon>Mucoromycota</taxon>
        <taxon>Mucoromycotina</taxon>
        <taxon>Mucoromycetes</taxon>
        <taxon>Mucorales</taxon>
        <taxon>Mucorineae</taxon>
        <taxon>Mucoraceae</taxon>
        <taxon>Mucor</taxon>
    </lineage>
</organism>
<dbReference type="Proteomes" id="UP000053815">
    <property type="component" value="Unassembled WGS sequence"/>
</dbReference>
<dbReference type="Gene3D" id="3.40.50.1820">
    <property type="entry name" value="alpha/beta hydrolase"/>
    <property type="match status" value="1"/>
</dbReference>
<dbReference type="AlphaFoldDB" id="A0A0C9N4G6"/>
<sequence length="332" mass="37654">MSLYQDFKNWITIWVLTFAFSFPKTDYPRRAIHYLQMFLYRSRSDWIHKEESHGHWIAEDLKRNAKREAITDRISDANVIFLWIPGGGFRFDLGKLYTPTFATWIRALEADKSIKSMVFVADYKRGPEVLFPTAVNQIAETYNWLINTLNIDPKKIIIGADDVGAAIALDTLFMKISSDQKPAGMICASPYTGLEAGGESWRANLGQDIINENSVNRMEMAYLGPEKNDSDDESDDGKPEVSPFMYLREHAQLGSFLPSRMLFFLGGKEVLLDEGGLLASRARSSGIQVVVVQEPSGVHLWSMLPDVFIKDLSVKQYMLDRFVDFVAGTIKK</sequence>
<dbReference type="STRING" id="91626.A0A0C9N4G6"/>
<evidence type="ECO:0000313" key="4">
    <source>
        <dbReference type="Proteomes" id="UP000053815"/>
    </source>
</evidence>
<dbReference type="SUPFAM" id="SSF53474">
    <property type="entry name" value="alpha/beta-Hydrolases"/>
    <property type="match status" value="1"/>
</dbReference>
<dbReference type="OrthoDB" id="408631at2759"/>
<reference evidence="3" key="1">
    <citation type="submission" date="2014-09" db="EMBL/GenBank/DDBJ databases">
        <title>Draft genome sequence of an oleaginous Mucoromycotina fungus Mucor ambiguus NBRC6742.</title>
        <authorList>
            <person name="Takeda I."/>
            <person name="Yamane N."/>
            <person name="Morita T."/>
            <person name="Tamano K."/>
            <person name="Machida M."/>
            <person name="Baker S."/>
            <person name="Koike H."/>
        </authorList>
    </citation>
    <scope>NUCLEOTIDE SEQUENCE</scope>
    <source>
        <strain evidence="3">NBRC 6742</strain>
    </source>
</reference>
<protein>
    <submittedName>
        <fullName evidence="3">Esterase/lipase</fullName>
    </submittedName>
</protein>
<dbReference type="PANTHER" id="PTHR48081:SF31">
    <property type="entry name" value="STERYL ACETYL HYDROLASE MUG81-RELATED"/>
    <property type="match status" value="1"/>
</dbReference>
<keyword evidence="4" id="KW-1185">Reference proteome</keyword>
<dbReference type="GO" id="GO:0016787">
    <property type="term" value="F:hydrolase activity"/>
    <property type="evidence" value="ECO:0007669"/>
    <property type="project" value="UniProtKB-KW"/>
</dbReference>
<dbReference type="InterPro" id="IPR013094">
    <property type="entry name" value="AB_hydrolase_3"/>
</dbReference>
<name>A0A0C9N4G6_9FUNG</name>
<evidence type="ECO:0000259" key="2">
    <source>
        <dbReference type="Pfam" id="PF07859"/>
    </source>
</evidence>
<dbReference type="EMBL" id="DF836559">
    <property type="protein sequence ID" value="GAN09478.1"/>
    <property type="molecule type" value="Genomic_DNA"/>
</dbReference>
<dbReference type="InterPro" id="IPR050300">
    <property type="entry name" value="GDXG_lipolytic_enzyme"/>
</dbReference>
<gene>
    <name evidence="3" type="ORF">MAM1_0270d09007</name>
</gene>
<keyword evidence="1" id="KW-0378">Hydrolase</keyword>